<dbReference type="InterPro" id="IPR032816">
    <property type="entry name" value="VTT_dom"/>
</dbReference>
<proteinExistence type="predicted"/>
<dbReference type="InterPro" id="IPR051311">
    <property type="entry name" value="DedA_domain"/>
</dbReference>
<feature type="transmembrane region" description="Helical" evidence="1">
    <location>
        <begin position="99"/>
        <end position="121"/>
    </location>
</feature>
<dbReference type="EMBL" id="MNQR01000019">
    <property type="protein sequence ID" value="OKZ10522.1"/>
    <property type="molecule type" value="Genomic_DNA"/>
</dbReference>
<gene>
    <name evidence="3" type="ORF">BHV76_06490</name>
</gene>
<dbReference type="AlphaFoldDB" id="A0A854C535"/>
<keyword evidence="1" id="KW-0812">Transmembrane</keyword>
<dbReference type="Pfam" id="PF09335">
    <property type="entry name" value="VTT_dom"/>
    <property type="match status" value="1"/>
</dbReference>
<keyword evidence="1" id="KW-0472">Membrane</keyword>
<evidence type="ECO:0000256" key="1">
    <source>
        <dbReference type="SAM" id="Phobius"/>
    </source>
</evidence>
<feature type="transmembrane region" description="Helical" evidence="1">
    <location>
        <begin position="47"/>
        <end position="67"/>
    </location>
</feature>
<evidence type="ECO:0000313" key="3">
    <source>
        <dbReference type="EMBL" id="OKZ10522.1"/>
    </source>
</evidence>
<comment type="caution">
    <text evidence="3">The sequence shown here is derived from an EMBL/GenBank/DDBJ whole genome shotgun (WGS) entry which is preliminary data.</text>
</comment>
<sequence length="151" mass="16294">MDTLNEILISYGYWGMGIAAFLAGTIIPFSSEVVMAALLATSTMDPFLTVVSGTIGNVAGSMVNYWIGTIGDMKLIKRVFGIKEEKLLKAQKFVEGRGAWMGVLSFLPVVGEAISIALGIMRANPTIVLISTFLGKFGRYLLIAYSVEAFK</sequence>
<dbReference type="Proteomes" id="UP000186685">
    <property type="component" value="Unassembled WGS sequence"/>
</dbReference>
<evidence type="ECO:0000259" key="2">
    <source>
        <dbReference type="Pfam" id="PF09335"/>
    </source>
</evidence>
<accession>A0A854C535</accession>
<feature type="domain" description="VTT" evidence="2">
    <location>
        <begin position="31"/>
        <end position="147"/>
    </location>
</feature>
<dbReference type="PANTHER" id="PTHR42709:SF4">
    <property type="entry name" value="INNER MEMBRANE PROTEIN YQAA"/>
    <property type="match status" value="1"/>
</dbReference>
<name>A0A854C535_9BACT</name>
<protein>
    <recommendedName>
        <fullName evidence="2">VTT domain-containing protein</fullName>
    </recommendedName>
</protein>
<organism evidence="3 4">
    <name type="scientific">Phocaeicola plebeius</name>
    <dbReference type="NCBI Taxonomy" id="310297"/>
    <lineage>
        <taxon>Bacteria</taxon>
        <taxon>Pseudomonadati</taxon>
        <taxon>Bacteroidota</taxon>
        <taxon>Bacteroidia</taxon>
        <taxon>Bacteroidales</taxon>
        <taxon>Bacteroidaceae</taxon>
        <taxon>Phocaeicola</taxon>
    </lineage>
</organism>
<keyword evidence="1" id="KW-1133">Transmembrane helix</keyword>
<evidence type="ECO:0000313" key="4">
    <source>
        <dbReference type="Proteomes" id="UP000186685"/>
    </source>
</evidence>
<feature type="transmembrane region" description="Helical" evidence="1">
    <location>
        <begin position="127"/>
        <end position="147"/>
    </location>
</feature>
<feature type="transmembrane region" description="Helical" evidence="1">
    <location>
        <begin position="7"/>
        <end position="27"/>
    </location>
</feature>
<reference evidence="3 4" key="1">
    <citation type="journal article" date="2016" name="Nat. Biotechnol.">
        <title>Measurement of bacterial replication rates in microbial communities.</title>
        <authorList>
            <person name="Brown C.T."/>
            <person name="Olm M.R."/>
            <person name="Thomas B.C."/>
            <person name="Banfield J.F."/>
        </authorList>
    </citation>
    <scope>NUCLEOTIDE SEQUENCE [LARGE SCALE GENOMIC DNA]</scope>
    <source>
        <strain evidence="3">45_130</strain>
    </source>
</reference>
<dbReference type="PANTHER" id="PTHR42709">
    <property type="entry name" value="ALKALINE PHOSPHATASE LIKE PROTEIN"/>
    <property type="match status" value="1"/>
</dbReference>